<reference evidence="3 4" key="1">
    <citation type="submission" date="2016-04" db="EMBL/GenBank/DDBJ databases">
        <title>ATOL: Assembling a taxonomically balanced genome-scale reconstruction of the evolutionary history of the Enterobacteriaceae.</title>
        <authorList>
            <person name="Plunkett G.III."/>
            <person name="Neeno-Eckwall E.C."/>
            <person name="Glasner J.D."/>
            <person name="Perna N.T."/>
        </authorList>
    </citation>
    <scope>NUCLEOTIDE SEQUENCE [LARGE SCALE GENOMIC DNA]</scope>
    <source>
        <strain evidence="3 4">ATCC 35613</strain>
    </source>
</reference>
<dbReference type="Pfam" id="PF05651">
    <property type="entry name" value="Diacid_rec"/>
    <property type="match status" value="1"/>
</dbReference>
<evidence type="ECO:0000313" key="4">
    <source>
        <dbReference type="Proteomes" id="UP000078224"/>
    </source>
</evidence>
<feature type="domain" description="Putative sugar diacid recognition" evidence="1">
    <location>
        <begin position="6"/>
        <end position="137"/>
    </location>
</feature>
<comment type="caution">
    <text evidence="3">The sequence shown here is derived from an EMBL/GenBank/DDBJ whole genome shotgun (WGS) entry which is preliminary data.</text>
</comment>
<dbReference type="Proteomes" id="UP000078224">
    <property type="component" value="Unassembled WGS sequence"/>
</dbReference>
<dbReference type="Gene3D" id="1.10.10.2840">
    <property type="entry name" value="PucR C-terminal helix-turn-helix domain"/>
    <property type="match status" value="1"/>
</dbReference>
<dbReference type="OrthoDB" id="9792148at2"/>
<feature type="domain" description="PucR C-terminal helix-turn-helix" evidence="2">
    <location>
        <begin position="325"/>
        <end position="382"/>
    </location>
</feature>
<name>A0A1B7JVY6_9GAMM</name>
<dbReference type="RefSeq" id="WP_068440117.1">
    <property type="nucleotide sequence ID" value="NZ_LXEW01000025.1"/>
</dbReference>
<dbReference type="InterPro" id="IPR051448">
    <property type="entry name" value="CdaR-like_regulators"/>
</dbReference>
<sequence length="385" mass="44118">MYDYCLTTKLAQEIVDRTMKIIECNVNVMDENGCIIGSGDSNRLNEFHEGALLAIKQKRTVIIDEATANNLHGVKPGVNLPLYFNNKIVGVIGLTGEPKEIKQFGELVSMTAVMMLEQAQLYTHLNLNDRFREEIILAYIENGAIPENISEWSRKLNIDISIPRVAIIIDIDSGQLGVNSAFNELQEIKKLIEYNNDKNLVAIQSLTKIIYLCPALNQFNRWDTEEHKKRIIKLEADIQRLFFLKTKIALGNFFSEASDDSIKKSYETAKITMQVGKAKKAKLNIYCYQDMILPVLLYGLNFKWSSEELLKPLNKLQYEDSNGLLVKTLTVWFKNNLFANETAKELFIHRNTLDYRLKRISEVTRLNLSEIDSKVLLYIALQLNV</sequence>
<dbReference type="Pfam" id="PF13556">
    <property type="entry name" value="HTH_30"/>
    <property type="match status" value="1"/>
</dbReference>
<dbReference type="InterPro" id="IPR042070">
    <property type="entry name" value="PucR_C-HTH_sf"/>
</dbReference>
<dbReference type="InterPro" id="IPR008599">
    <property type="entry name" value="Diacid_rec"/>
</dbReference>
<organism evidence="3 4">
    <name type="scientific">Providencia heimbachae ATCC 35613</name>
    <dbReference type="NCBI Taxonomy" id="1354272"/>
    <lineage>
        <taxon>Bacteria</taxon>
        <taxon>Pseudomonadati</taxon>
        <taxon>Pseudomonadota</taxon>
        <taxon>Gammaproteobacteria</taxon>
        <taxon>Enterobacterales</taxon>
        <taxon>Morganellaceae</taxon>
        <taxon>Providencia</taxon>
    </lineage>
</organism>
<dbReference type="EMBL" id="LXEW01000025">
    <property type="protein sequence ID" value="OAT52083.1"/>
    <property type="molecule type" value="Genomic_DNA"/>
</dbReference>
<dbReference type="PATRIC" id="fig|1354272.4.peg.1727"/>
<keyword evidence="4" id="KW-1185">Reference proteome</keyword>
<dbReference type="InterPro" id="IPR025736">
    <property type="entry name" value="PucR_C-HTH_dom"/>
</dbReference>
<evidence type="ECO:0000313" key="3">
    <source>
        <dbReference type="EMBL" id="OAT52083.1"/>
    </source>
</evidence>
<evidence type="ECO:0000259" key="1">
    <source>
        <dbReference type="Pfam" id="PF05651"/>
    </source>
</evidence>
<dbReference type="PANTHER" id="PTHR33744:SF15">
    <property type="entry name" value="CARBOHYDRATE DIACID REGULATOR"/>
    <property type="match status" value="1"/>
</dbReference>
<evidence type="ECO:0000259" key="2">
    <source>
        <dbReference type="Pfam" id="PF13556"/>
    </source>
</evidence>
<dbReference type="PANTHER" id="PTHR33744">
    <property type="entry name" value="CARBOHYDRATE DIACID REGULATOR"/>
    <property type="match status" value="1"/>
</dbReference>
<dbReference type="AlphaFoldDB" id="A0A1B7JVY6"/>
<protein>
    <submittedName>
        <fullName evidence="3">Sugar diacid utilization regulator</fullName>
    </submittedName>
</protein>
<gene>
    <name evidence="3" type="ORF">M998_1698</name>
</gene>
<accession>A0A1B7JVY6</accession>
<proteinExistence type="predicted"/>